<name>A0A9W7XJ26_9FUNG</name>
<reference evidence="2" key="1">
    <citation type="submission" date="2022-07" db="EMBL/GenBank/DDBJ databases">
        <title>Phylogenomic reconstructions and comparative analyses of Kickxellomycotina fungi.</title>
        <authorList>
            <person name="Reynolds N.K."/>
            <person name="Stajich J.E."/>
            <person name="Barry K."/>
            <person name="Grigoriev I.V."/>
            <person name="Crous P."/>
            <person name="Smith M.E."/>
        </authorList>
    </citation>
    <scope>NUCLEOTIDE SEQUENCE</scope>
    <source>
        <strain evidence="2">NBRC 105413</strain>
    </source>
</reference>
<evidence type="ECO:0000313" key="2">
    <source>
        <dbReference type="EMBL" id="KAJ1644271.1"/>
    </source>
</evidence>
<proteinExistence type="predicted"/>
<feature type="compositionally biased region" description="Polar residues" evidence="1">
    <location>
        <begin position="149"/>
        <end position="162"/>
    </location>
</feature>
<dbReference type="AlphaFoldDB" id="A0A9W7XJ26"/>
<dbReference type="Proteomes" id="UP001145021">
    <property type="component" value="Unassembled WGS sequence"/>
</dbReference>
<keyword evidence="3" id="KW-1185">Reference proteome</keyword>
<accession>A0A9W7XJ26</accession>
<protein>
    <submittedName>
        <fullName evidence="2">Uncharacterized protein</fullName>
    </submittedName>
</protein>
<feature type="non-terminal residue" evidence="2">
    <location>
        <position position="1"/>
    </location>
</feature>
<evidence type="ECO:0000256" key="1">
    <source>
        <dbReference type="SAM" id="MobiDB-lite"/>
    </source>
</evidence>
<gene>
    <name evidence="2" type="ORF">LPJ64_004022</name>
</gene>
<sequence length="171" mass="19307">QQQQQQTEIVQKNYSSDASLADDGPRQGRLIGTIGEVFGDTTRWAVGNLFGQLREAMNHIESSVSRESPHQRNDQQNTQSLFRALRSDLIANFDRLFPEPSEDEKSDCRYYHISTYTMPDGSIETRKVIRNNDGTETTTITRRDPGSPASDQVIETTTTSPSDRTKHISND</sequence>
<feature type="region of interest" description="Disordered" evidence="1">
    <location>
        <begin position="1"/>
        <end position="26"/>
    </location>
</feature>
<dbReference type="EMBL" id="JANBOH010000178">
    <property type="protein sequence ID" value="KAJ1644271.1"/>
    <property type="molecule type" value="Genomic_DNA"/>
</dbReference>
<evidence type="ECO:0000313" key="3">
    <source>
        <dbReference type="Proteomes" id="UP001145021"/>
    </source>
</evidence>
<organism evidence="2 3">
    <name type="scientific">Coemansia asiatica</name>
    <dbReference type="NCBI Taxonomy" id="1052880"/>
    <lineage>
        <taxon>Eukaryota</taxon>
        <taxon>Fungi</taxon>
        <taxon>Fungi incertae sedis</taxon>
        <taxon>Zoopagomycota</taxon>
        <taxon>Kickxellomycotina</taxon>
        <taxon>Kickxellomycetes</taxon>
        <taxon>Kickxellales</taxon>
        <taxon>Kickxellaceae</taxon>
        <taxon>Coemansia</taxon>
    </lineage>
</organism>
<comment type="caution">
    <text evidence="2">The sequence shown here is derived from an EMBL/GenBank/DDBJ whole genome shotgun (WGS) entry which is preliminary data.</text>
</comment>
<feature type="compositionally biased region" description="Polar residues" evidence="1">
    <location>
        <begin position="7"/>
        <end position="18"/>
    </location>
</feature>
<feature type="region of interest" description="Disordered" evidence="1">
    <location>
        <begin position="128"/>
        <end position="171"/>
    </location>
</feature>